<sequence>MSTIDETDIVPYKPVNKCCRENEDERFEVVLSSISIDDIRKNAIRRRYLYLLYNFRRRCFYYSLCYYIGHLIITVGSLIVPALISVQYNQTNDNSIIFNWLTWTLSLLVTTFNGVLLLLKIDKKYYFLHTTLERLRSEGWQYLELTGRYSGALTHSVPTHDNQYRYFCHYVEKLKLKQIEEEYYKYEDATNVMNHTPGPIKPTETPLFPPSLDKELSTLIAPQSMKEAIKGLVAKNQVSEESFVPKNIVVEE</sequence>
<dbReference type="InterPro" id="IPR025325">
    <property type="entry name" value="DUF4231"/>
</dbReference>
<reference evidence="2" key="1">
    <citation type="journal article" date="2020" name="Nature">
        <title>Giant virus diversity and host interactions through global metagenomics.</title>
        <authorList>
            <person name="Schulz F."/>
            <person name="Roux S."/>
            <person name="Paez-Espino D."/>
            <person name="Jungbluth S."/>
            <person name="Walsh D.A."/>
            <person name="Denef V.J."/>
            <person name="McMahon K.D."/>
            <person name="Konstantinidis K.T."/>
            <person name="Eloe-Fadrosh E.A."/>
            <person name="Kyrpides N.C."/>
            <person name="Woyke T."/>
        </authorList>
    </citation>
    <scope>NUCLEOTIDE SEQUENCE</scope>
    <source>
        <strain evidence="2">GVMAG-M-3300023174-176</strain>
    </source>
</reference>
<keyword evidence="1" id="KW-0472">Membrane</keyword>
<feature type="transmembrane region" description="Helical" evidence="1">
    <location>
        <begin position="96"/>
        <end position="119"/>
    </location>
</feature>
<organism evidence="2">
    <name type="scientific">viral metagenome</name>
    <dbReference type="NCBI Taxonomy" id="1070528"/>
    <lineage>
        <taxon>unclassified sequences</taxon>
        <taxon>metagenomes</taxon>
        <taxon>organismal metagenomes</taxon>
    </lineage>
</organism>
<name>A0A6C0DEX6_9ZZZZ</name>
<accession>A0A6C0DEX6</accession>
<keyword evidence="1" id="KW-0812">Transmembrane</keyword>
<evidence type="ECO:0000313" key="2">
    <source>
        <dbReference type="EMBL" id="QHT15508.1"/>
    </source>
</evidence>
<dbReference type="EMBL" id="MN739613">
    <property type="protein sequence ID" value="QHT15508.1"/>
    <property type="molecule type" value="Genomic_DNA"/>
</dbReference>
<feature type="transmembrane region" description="Helical" evidence="1">
    <location>
        <begin position="59"/>
        <end position="84"/>
    </location>
</feature>
<dbReference type="Pfam" id="PF14015">
    <property type="entry name" value="DUF4231"/>
    <property type="match status" value="1"/>
</dbReference>
<evidence type="ECO:0000256" key="1">
    <source>
        <dbReference type="SAM" id="Phobius"/>
    </source>
</evidence>
<keyword evidence="1" id="KW-1133">Transmembrane helix</keyword>
<protein>
    <submittedName>
        <fullName evidence="2">Uncharacterized protein</fullName>
    </submittedName>
</protein>
<dbReference type="AlphaFoldDB" id="A0A6C0DEX6"/>
<proteinExistence type="predicted"/>